<dbReference type="EMBL" id="KB298217">
    <property type="protein sequence ID" value="ELU09486.1"/>
    <property type="molecule type" value="Genomic_DNA"/>
</dbReference>
<name>R7V1B7_CAPTE</name>
<dbReference type="SMART" id="SM00369">
    <property type="entry name" value="LRR_TYP"/>
    <property type="match status" value="3"/>
</dbReference>
<accession>R7V1B7</accession>
<keyword evidence="1" id="KW-0433">Leucine-rich repeat</keyword>
<evidence type="ECO:0000256" key="2">
    <source>
        <dbReference type="ARBA" id="ARBA00022737"/>
    </source>
</evidence>
<dbReference type="PANTHER" id="PTHR24366">
    <property type="entry name" value="IG(IMMUNOGLOBULIN) AND LRR(LEUCINE RICH REPEAT) DOMAINS"/>
    <property type="match status" value="1"/>
</dbReference>
<proteinExistence type="predicted"/>
<gene>
    <name evidence="4" type="ORF">CAPTEDRAFT_200355</name>
</gene>
<dbReference type="EMBL" id="AMQN01000994">
    <property type="status" value="NOT_ANNOTATED_CDS"/>
    <property type="molecule type" value="Genomic_DNA"/>
</dbReference>
<keyword evidence="2" id="KW-0677">Repeat</keyword>
<dbReference type="PANTHER" id="PTHR24366:SF96">
    <property type="entry name" value="LEUCINE RICH REPEAT CONTAINING 53"/>
    <property type="match status" value="1"/>
</dbReference>
<dbReference type="STRING" id="283909.R7V1B7"/>
<dbReference type="EnsemblMetazoa" id="CapteT200355">
    <property type="protein sequence ID" value="CapteP200355"/>
    <property type="gene ID" value="CapteG200355"/>
</dbReference>
<feature type="chain" id="PRO_5008788557" description="Apple domain-containing protein" evidence="3">
    <location>
        <begin position="19"/>
        <end position="333"/>
    </location>
</feature>
<dbReference type="InterPro" id="IPR032675">
    <property type="entry name" value="LRR_dom_sf"/>
</dbReference>
<protein>
    <recommendedName>
        <fullName evidence="7">Apple domain-containing protein</fullName>
    </recommendedName>
</protein>
<dbReference type="InterPro" id="IPR003591">
    <property type="entry name" value="Leu-rich_rpt_typical-subtyp"/>
</dbReference>
<evidence type="ECO:0008006" key="7">
    <source>
        <dbReference type="Google" id="ProtNLM"/>
    </source>
</evidence>
<evidence type="ECO:0000313" key="4">
    <source>
        <dbReference type="EMBL" id="ELU09486.1"/>
    </source>
</evidence>
<reference evidence="5" key="3">
    <citation type="submission" date="2015-06" db="UniProtKB">
        <authorList>
            <consortium name="EnsemblMetazoa"/>
        </authorList>
    </citation>
    <scope>IDENTIFICATION</scope>
</reference>
<dbReference type="AlphaFoldDB" id="R7V1B7"/>
<evidence type="ECO:0000256" key="3">
    <source>
        <dbReference type="SAM" id="SignalP"/>
    </source>
</evidence>
<reference evidence="6" key="1">
    <citation type="submission" date="2012-12" db="EMBL/GenBank/DDBJ databases">
        <authorList>
            <person name="Hellsten U."/>
            <person name="Grimwood J."/>
            <person name="Chapman J.A."/>
            <person name="Shapiro H."/>
            <person name="Aerts A."/>
            <person name="Otillar R.P."/>
            <person name="Terry A.Y."/>
            <person name="Boore J.L."/>
            <person name="Simakov O."/>
            <person name="Marletaz F."/>
            <person name="Cho S.-J."/>
            <person name="Edsinger-Gonzales E."/>
            <person name="Havlak P."/>
            <person name="Kuo D.-H."/>
            <person name="Larsson T."/>
            <person name="Lv J."/>
            <person name="Arendt D."/>
            <person name="Savage R."/>
            <person name="Osoegawa K."/>
            <person name="de Jong P."/>
            <person name="Lindberg D.R."/>
            <person name="Seaver E.C."/>
            <person name="Weisblat D.A."/>
            <person name="Putnam N.H."/>
            <person name="Grigoriev I.V."/>
            <person name="Rokhsar D.S."/>
        </authorList>
    </citation>
    <scope>NUCLEOTIDE SEQUENCE</scope>
    <source>
        <strain evidence="6">I ESC-2004</strain>
    </source>
</reference>
<dbReference type="InterPro" id="IPR001611">
    <property type="entry name" value="Leu-rich_rpt"/>
</dbReference>
<dbReference type="Proteomes" id="UP000014760">
    <property type="component" value="Unassembled WGS sequence"/>
</dbReference>
<dbReference type="Pfam" id="PF13855">
    <property type="entry name" value="LRR_8"/>
    <property type="match status" value="1"/>
</dbReference>
<organism evidence="4">
    <name type="scientific">Capitella teleta</name>
    <name type="common">Polychaete worm</name>
    <dbReference type="NCBI Taxonomy" id="283909"/>
    <lineage>
        <taxon>Eukaryota</taxon>
        <taxon>Metazoa</taxon>
        <taxon>Spiralia</taxon>
        <taxon>Lophotrochozoa</taxon>
        <taxon>Annelida</taxon>
        <taxon>Polychaeta</taxon>
        <taxon>Sedentaria</taxon>
        <taxon>Scolecida</taxon>
        <taxon>Capitellidae</taxon>
        <taxon>Capitella</taxon>
    </lineage>
</organism>
<dbReference type="HOGENOM" id="CLU_834825_0_0_1"/>
<reference evidence="4 6" key="2">
    <citation type="journal article" date="2013" name="Nature">
        <title>Insights into bilaterian evolution from three spiralian genomes.</title>
        <authorList>
            <person name="Simakov O."/>
            <person name="Marletaz F."/>
            <person name="Cho S.J."/>
            <person name="Edsinger-Gonzales E."/>
            <person name="Havlak P."/>
            <person name="Hellsten U."/>
            <person name="Kuo D.H."/>
            <person name="Larsson T."/>
            <person name="Lv J."/>
            <person name="Arendt D."/>
            <person name="Savage R."/>
            <person name="Osoegawa K."/>
            <person name="de Jong P."/>
            <person name="Grimwood J."/>
            <person name="Chapman J.A."/>
            <person name="Shapiro H."/>
            <person name="Aerts A."/>
            <person name="Otillar R.P."/>
            <person name="Terry A.Y."/>
            <person name="Boore J.L."/>
            <person name="Grigoriev I.V."/>
            <person name="Lindberg D.R."/>
            <person name="Seaver E.C."/>
            <person name="Weisblat D.A."/>
            <person name="Putnam N.H."/>
            <person name="Rokhsar D.S."/>
        </authorList>
    </citation>
    <scope>NUCLEOTIDE SEQUENCE</scope>
    <source>
        <strain evidence="4 6">I ESC-2004</strain>
    </source>
</reference>
<dbReference type="SUPFAM" id="SSF52058">
    <property type="entry name" value="L domain-like"/>
    <property type="match status" value="1"/>
</dbReference>
<keyword evidence="6" id="KW-1185">Reference proteome</keyword>
<evidence type="ECO:0000256" key="1">
    <source>
        <dbReference type="ARBA" id="ARBA00022614"/>
    </source>
</evidence>
<dbReference type="Gene3D" id="3.80.10.10">
    <property type="entry name" value="Ribonuclease Inhibitor"/>
    <property type="match status" value="1"/>
</dbReference>
<evidence type="ECO:0000313" key="6">
    <source>
        <dbReference type="Proteomes" id="UP000014760"/>
    </source>
</evidence>
<evidence type="ECO:0000313" key="5">
    <source>
        <dbReference type="EnsemblMetazoa" id="CapteP200355"/>
    </source>
</evidence>
<sequence length="333" mass="37947">MKWAYHFMLHFLIHASESSHIVINNQGLTQFPANITFDVNDLDLSDNLIASFILPASYTQIWRVKLDTNRLTEFPDVRASYSNLIHLNLHRNLITHIDPQRLDGLSNLQFLSLGWNKLSQFPDVAGPSNSMDTLKLYVNQFQVLPIFKNLGKHLKEIRFESNQMRDIPREFFEVLSHGTMVKLGSDFVQNIPNMCHFPIQISFTQLKSLVCDCHIRWTTLKEGGLRQVISDESVCQADAIPMDLQCTGNMRSMHITPITSDFSCLYPPVVLETSQGSVIECSIRCMQHLKCIVFAFDETEATNPNCLLTDVEGVLTSTKPAHPPGNFKWYTID</sequence>
<keyword evidence="3" id="KW-0732">Signal</keyword>
<feature type="signal peptide" evidence="3">
    <location>
        <begin position="1"/>
        <end position="18"/>
    </location>
</feature>